<dbReference type="PANTHER" id="PTHR42870">
    <property type="entry name" value="ACETYL-COA C-ACETYLTRANSFERASE"/>
    <property type="match status" value="1"/>
</dbReference>
<dbReference type="GO" id="GO:0006869">
    <property type="term" value="P:lipid transport"/>
    <property type="evidence" value="ECO:0007669"/>
    <property type="project" value="UniProtKB-KW"/>
</dbReference>
<feature type="non-terminal residue" evidence="7">
    <location>
        <position position="1"/>
    </location>
</feature>
<reference evidence="7" key="1">
    <citation type="journal article" date="2014" name="Front. Microbiol.">
        <title>High frequency of phylogenetically diverse reductive dehalogenase-homologous genes in deep subseafloor sedimentary metagenomes.</title>
        <authorList>
            <person name="Kawai M."/>
            <person name="Futagami T."/>
            <person name="Toyoda A."/>
            <person name="Takaki Y."/>
            <person name="Nishi S."/>
            <person name="Hori S."/>
            <person name="Arai W."/>
            <person name="Tsubouchi T."/>
            <person name="Morono Y."/>
            <person name="Uchiyama I."/>
            <person name="Ito T."/>
            <person name="Fujiyama A."/>
            <person name="Inagaki F."/>
            <person name="Takami H."/>
        </authorList>
    </citation>
    <scope>NUCLEOTIDE SEQUENCE</scope>
    <source>
        <strain evidence="7">Expedition CK06-06</strain>
    </source>
</reference>
<dbReference type="AlphaFoldDB" id="X0TYC9"/>
<evidence type="ECO:0000259" key="6">
    <source>
        <dbReference type="Pfam" id="PF22691"/>
    </source>
</evidence>
<proteinExistence type="predicted"/>
<evidence type="ECO:0000256" key="4">
    <source>
        <dbReference type="ARBA" id="ARBA00023121"/>
    </source>
</evidence>
<protein>
    <recommendedName>
        <fullName evidence="1">propanoyl-CoA C-acyltransferase</fullName>
        <ecNumber evidence="1">2.3.1.176</ecNumber>
    </recommendedName>
    <alternativeName>
        <fullName evidence="5">Propanoyl-CoA C-acyltransferase</fullName>
    </alternativeName>
</protein>
<dbReference type="SUPFAM" id="SSF53901">
    <property type="entry name" value="Thiolase-like"/>
    <property type="match status" value="1"/>
</dbReference>
<keyword evidence="4" id="KW-0446">Lipid-binding</keyword>
<keyword evidence="3" id="KW-0445">Lipid transport</keyword>
<dbReference type="PROSITE" id="PS00737">
    <property type="entry name" value="THIOLASE_2"/>
    <property type="match status" value="1"/>
</dbReference>
<dbReference type="CDD" id="cd00829">
    <property type="entry name" value="SCP-x_thiolase"/>
    <property type="match status" value="1"/>
</dbReference>
<organism evidence="7">
    <name type="scientific">marine sediment metagenome</name>
    <dbReference type="NCBI Taxonomy" id="412755"/>
    <lineage>
        <taxon>unclassified sequences</taxon>
        <taxon>metagenomes</taxon>
        <taxon>ecological metagenomes</taxon>
    </lineage>
</organism>
<dbReference type="InterPro" id="IPR020613">
    <property type="entry name" value="Thiolase_CS"/>
</dbReference>
<dbReference type="InterPro" id="IPR016039">
    <property type="entry name" value="Thiolase-like"/>
</dbReference>
<comment type="caution">
    <text evidence="7">The sequence shown here is derived from an EMBL/GenBank/DDBJ whole genome shotgun (WGS) entry which is preliminary data.</text>
</comment>
<dbReference type="GO" id="GO:0008289">
    <property type="term" value="F:lipid binding"/>
    <property type="evidence" value="ECO:0007669"/>
    <property type="project" value="UniProtKB-KW"/>
</dbReference>
<evidence type="ECO:0000256" key="1">
    <source>
        <dbReference type="ARBA" id="ARBA00012352"/>
    </source>
</evidence>
<feature type="domain" description="Thiolase C-terminal" evidence="6">
    <location>
        <begin position="1"/>
        <end position="107"/>
    </location>
</feature>
<evidence type="ECO:0000256" key="5">
    <source>
        <dbReference type="ARBA" id="ARBA00032316"/>
    </source>
</evidence>
<keyword evidence="2" id="KW-0813">Transport</keyword>
<name>X0TYC9_9ZZZZ</name>
<accession>X0TYC9</accession>
<sequence>AGIGPEDVNVMEVHDATAFGELAAMEALGFCPKGEGGIMAERGDTAINGKIPVNTSGGLISRGHPIGASGLAQIYELVTQLRGEAGERQVKNHRIAMTENGGGTVGAGEAALTIHILEKV</sequence>
<gene>
    <name evidence="7" type="ORF">S01H1_22928</name>
</gene>
<dbReference type="EMBL" id="BARS01013073">
    <property type="protein sequence ID" value="GAF93142.1"/>
    <property type="molecule type" value="Genomic_DNA"/>
</dbReference>
<dbReference type="GO" id="GO:0016747">
    <property type="term" value="F:acyltransferase activity, transferring groups other than amino-acyl groups"/>
    <property type="evidence" value="ECO:0007669"/>
    <property type="project" value="InterPro"/>
</dbReference>
<dbReference type="Pfam" id="PF22691">
    <property type="entry name" value="Thiolase_C_1"/>
    <property type="match status" value="1"/>
</dbReference>
<dbReference type="EC" id="2.3.1.176" evidence="1"/>
<dbReference type="InterPro" id="IPR055140">
    <property type="entry name" value="Thiolase_C_2"/>
</dbReference>
<evidence type="ECO:0000313" key="7">
    <source>
        <dbReference type="EMBL" id="GAF93142.1"/>
    </source>
</evidence>
<evidence type="ECO:0000256" key="3">
    <source>
        <dbReference type="ARBA" id="ARBA00023055"/>
    </source>
</evidence>
<dbReference type="Gene3D" id="3.40.47.10">
    <property type="match status" value="1"/>
</dbReference>
<dbReference type="PANTHER" id="PTHR42870:SF1">
    <property type="entry name" value="NON-SPECIFIC LIPID-TRANSFER PROTEIN-LIKE 2"/>
    <property type="match status" value="1"/>
</dbReference>
<evidence type="ECO:0000256" key="2">
    <source>
        <dbReference type="ARBA" id="ARBA00022448"/>
    </source>
</evidence>